<dbReference type="Proteomes" id="UP000254051">
    <property type="component" value="Unassembled WGS sequence"/>
</dbReference>
<evidence type="ECO:0000313" key="1">
    <source>
        <dbReference type="EMBL" id="SUQ14844.1"/>
    </source>
</evidence>
<organism evidence="1 2">
    <name type="scientific">Faecalicatena contorta</name>
    <dbReference type="NCBI Taxonomy" id="39482"/>
    <lineage>
        <taxon>Bacteria</taxon>
        <taxon>Bacillati</taxon>
        <taxon>Bacillota</taxon>
        <taxon>Clostridia</taxon>
        <taxon>Lachnospirales</taxon>
        <taxon>Lachnospiraceae</taxon>
        <taxon>Faecalicatena</taxon>
    </lineage>
</organism>
<keyword evidence="2" id="KW-1185">Reference proteome</keyword>
<proteinExistence type="predicted"/>
<evidence type="ECO:0000313" key="2">
    <source>
        <dbReference type="Proteomes" id="UP000254051"/>
    </source>
</evidence>
<dbReference type="RefSeq" id="WP_109712094.1">
    <property type="nucleotide sequence ID" value="NZ_QGDS01000008.1"/>
</dbReference>
<dbReference type="Pfam" id="PF12363">
    <property type="entry name" value="Phage_TAC_12"/>
    <property type="match status" value="1"/>
</dbReference>
<protein>
    <submittedName>
        <fullName evidence="1">Phage tail assembly chaperone protein, TAC</fullName>
    </submittedName>
</protein>
<reference evidence="2" key="1">
    <citation type="submission" date="2017-07" db="EMBL/GenBank/DDBJ databases">
        <authorList>
            <person name="Varghese N."/>
            <person name="Submissions S."/>
        </authorList>
    </citation>
    <scope>NUCLEOTIDE SEQUENCE [LARGE SCALE GENOMIC DNA]</scope>
    <source>
        <strain evidence="2">NLAE-zl-C134</strain>
    </source>
</reference>
<dbReference type="OrthoDB" id="2067392at2"/>
<accession>A0A315ZUX3</accession>
<dbReference type="EMBL" id="UHJJ01000008">
    <property type="protein sequence ID" value="SUQ14844.1"/>
    <property type="molecule type" value="Genomic_DNA"/>
</dbReference>
<sequence length="123" mass="13956">MELTINGKEYGFRFGIGFVRKLDGKNSFEKSGIKFGMGLESEMPKLIMRDVVALSDLLYAANETETPRIKQSELDGYIDNKDTDIENLFDSVVTELKKSNATKLKVANLLEEMEKEEKKIKKA</sequence>
<dbReference type="AlphaFoldDB" id="A0A315ZUX3"/>
<gene>
    <name evidence="1" type="ORF">SAMN05216529_10869</name>
</gene>
<name>A0A315ZUX3_9FIRM</name>
<dbReference type="InterPro" id="IPR024410">
    <property type="entry name" value="Phage_TAC_12"/>
</dbReference>